<feature type="signal peptide" evidence="2">
    <location>
        <begin position="1"/>
        <end position="30"/>
    </location>
</feature>
<dbReference type="EMBL" id="AP022596">
    <property type="protein sequence ID" value="BBY62991.1"/>
    <property type="molecule type" value="Genomic_DNA"/>
</dbReference>
<feature type="compositionally biased region" description="Polar residues" evidence="1">
    <location>
        <begin position="77"/>
        <end position="98"/>
    </location>
</feature>
<dbReference type="InterPro" id="IPR029058">
    <property type="entry name" value="AB_hydrolase_fold"/>
</dbReference>
<feature type="region of interest" description="Disordered" evidence="1">
    <location>
        <begin position="56"/>
        <end position="142"/>
    </location>
</feature>
<reference evidence="3 4" key="1">
    <citation type="journal article" date="2019" name="Emerg. Microbes Infect.">
        <title>Comprehensive subspecies identification of 175 nontuberculous mycobacteria species based on 7547 genomic profiles.</title>
        <authorList>
            <person name="Matsumoto Y."/>
            <person name="Kinjo T."/>
            <person name="Motooka D."/>
            <person name="Nabeya D."/>
            <person name="Jung N."/>
            <person name="Uechi K."/>
            <person name="Horii T."/>
            <person name="Iida T."/>
            <person name="Fujita J."/>
            <person name="Nakamura S."/>
        </authorList>
    </citation>
    <scope>NUCLEOTIDE SEQUENCE [LARGE SCALE GENOMIC DNA]</scope>
    <source>
        <strain evidence="3 4">JCM 30396</strain>
    </source>
</reference>
<organism evidence="3 4">
    <name type="scientific">Mycolicibacterium helvum</name>
    <dbReference type="NCBI Taxonomy" id="1534349"/>
    <lineage>
        <taxon>Bacteria</taxon>
        <taxon>Bacillati</taxon>
        <taxon>Actinomycetota</taxon>
        <taxon>Actinomycetes</taxon>
        <taxon>Mycobacteriales</taxon>
        <taxon>Mycobacteriaceae</taxon>
        <taxon>Mycolicibacterium</taxon>
    </lineage>
</organism>
<keyword evidence="2" id="KW-0732">Signal</keyword>
<name>A0A7I7T3A5_9MYCO</name>
<keyword evidence="4" id="KW-1185">Reference proteome</keyword>
<protein>
    <recommendedName>
        <fullName evidence="5">Lipocalin</fullName>
    </recommendedName>
</protein>
<gene>
    <name evidence="3" type="ORF">MHEL_12340</name>
</gene>
<accession>A0A7I7T3A5</accession>
<feature type="chain" id="PRO_5029538696" description="Lipocalin" evidence="2">
    <location>
        <begin position="31"/>
        <end position="895"/>
    </location>
</feature>
<proteinExistence type="predicted"/>
<feature type="compositionally biased region" description="Low complexity" evidence="1">
    <location>
        <begin position="111"/>
        <end position="125"/>
    </location>
</feature>
<sequence length="895" mass="90621">MMRRQVWLGTGAAIFALGAALVTGAGAAHADANNGGSGNQHASSASASAAASATATGAGSRVSRGTAGAPADITKSGGRSSHSTLDRQSNGQTTQSRQKVGAADQQRARDAATVAPDTAVPDAAAGTVSATPDSVPATSGVGRSRRAAAAAAVQVRTDQITASVGSPTVVSASTAAPASGSLTAAVLNLMSGLGIAPRTQAAAVATTPTAPATTSAVLLPGTPTNGVTGVLVGHSRLKIPGAFIGNTVAADWYFPTQADGSVDAQGVIWLQHGFGATNTFYSALAMDLAQQTNSIVVAPTLSSIPFTFSGGCLTCAVTEQDAAALLGPDRSTLLSSALAAGFTGAALPERFVLAGHSAGGGFAATVAADYLSGDDAQYNPADLVGVVMFDGVSNGALDGSFADQVAALAAAGKPIYQIAAPAQSWNLFGATTNVLAATLPGNFVGVVLQGGSHVDSMLGVNPIFDIVLQLVTRAVPAGNTAAVYTLSNGWINDMYVGATPDAPQYGLYAASNQQIIMGPTAAIGLPAAQANQLSFVDRIVKGVIDAVGGLFGFQLPPAVNSGDNGLDPNTPVVRVGNGVTGVRTGSAVLDIPCGPNGYAAPANWYFPTQADGTVQANGVIWLQHGFLGFNDWYGDMAQQLAQETNSIVVVPDIFWFDTPFCPGCYLGGEQMREAVAQMFQGSRSALNVSANAAGLRGTLPTDFLLTGHSAGGNFATAVGALITQTDQVDNLLGVVMFDGVSQDPLFTDSLTALQAAGIPDYQIAAPPQPWNAYGVATKLMQAFYGDQFYGVQIDNGSHTDVIQGDNWFAWLGELASAIIVKPSPPGAKQAVRTFAAGWINDIYAGHGPTDPLYGIYGSPNDGTYVPSQPIVMGRAGAITLPAPPTTRQFPSTVSA</sequence>
<dbReference type="Gene3D" id="3.40.50.1820">
    <property type="entry name" value="alpha/beta hydrolase"/>
    <property type="match status" value="2"/>
</dbReference>
<evidence type="ECO:0008006" key="5">
    <source>
        <dbReference type="Google" id="ProtNLM"/>
    </source>
</evidence>
<dbReference type="SUPFAM" id="SSF53474">
    <property type="entry name" value="alpha/beta-Hydrolases"/>
    <property type="match status" value="2"/>
</dbReference>
<dbReference type="KEGG" id="mhev:MHEL_12340"/>
<evidence type="ECO:0000256" key="2">
    <source>
        <dbReference type="SAM" id="SignalP"/>
    </source>
</evidence>
<evidence type="ECO:0000256" key="1">
    <source>
        <dbReference type="SAM" id="MobiDB-lite"/>
    </source>
</evidence>
<evidence type="ECO:0000313" key="3">
    <source>
        <dbReference type="EMBL" id="BBY62991.1"/>
    </source>
</evidence>
<dbReference type="Proteomes" id="UP000467148">
    <property type="component" value="Chromosome"/>
</dbReference>
<dbReference type="AlphaFoldDB" id="A0A7I7T3A5"/>
<evidence type="ECO:0000313" key="4">
    <source>
        <dbReference type="Proteomes" id="UP000467148"/>
    </source>
</evidence>